<organism evidence="1 2">
    <name type="scientific">Cryobacterium fucosi</name>
    <dbReference type="NCBI Taxonomy" id="1259157"/>
    <lineage>
        <taxon>Bacteria</taxon>
        <taxon>Bacillati</taxon>
        <taxon>Actinomycetota</taxon>
        <taxon>Actinomycetes</taxon>
        <taxon>Micrococcales</taxon>
        <taxon>Microbacteriaceae</taxon>
        <taxon>Cryobacterium</taxon>
    </lineage>
</organism>
<reference evidence="1 2" key="1">
    <citation type="submission" date="2019-03" db="EMBL/GenBank/DDBJ databases">
        <title>Genomics of glacier-inhabiting Cryobacterium strains.</title>
        <authorList>
            <person name="Liu Q."/>
            <person name="Xin Y.-H."/>
        </authorList>
    </citation>
    <scope>NUCLEOTIDE SEQUENCE [LARGE SCALE GENOMIC DNA]</scope>
    <source>
        <strain evidence="1 2">Hh4</strain>
    </source>
</reference>
<name>A0A4V3IUX3_9MICO</name>
<keyword evidence="2" id="KW-1185">Reference proteome</keyword>
<dbReference type="AlphaFoldDB" id="A0A4V3IUX3"/>
<sequence length="63" mass="7073">MSRRTERERERRQERAAAIAALAAKQGCTLEVAEARLDVILGAMFGQTDEERADRLVRAGWAD</sequence>
<dbReference type="EMBL" id="SOHH01000087">
    <property type="protein sequence ID" value="TFD74716.1"/>
    <property type="molecule type" value="Genomic_DNA"/>
</dbReference>
<evidence type="ECO:0008006" key="3">
    <source>
        <dbReference type="Google" id="ProtNLM"/>
    </source>
</evidence>
<dbReference type="Proteomes" id="UP000298313">
    <property type="component" value="Unassembled WGS sequence"/>
</dbReference>
<comment type="caution">
    <text evidence="1">The sequence shown here is derived from an EMBL/GenBank/DDBJ whole genome shotgun (WGS) entry which is preliminary data.</text>
</comment>
<accession>A0A4V3IUX3</accession>
<evidence type="ECO:0000313" key="2">
    <source>
        <dbReference type="Proteomes" id="UP000298313"/>
    </source>
</evidence>
<proteinExistence type="predicted"/>
<dbReference type="RefSeq" id="WP_134524359.1">
    <property type="nucleotide sequence ID" value="NZ_SOHH01000087.1"/>
</dbReference>
<protein>
    <recommendedName>
        <fullName evidence="3">Antitoxin VbhA domain-containing protein</fullName>
    </recommendedName>
</protein>
<evidence type="ECO:0000313" key="1">
    <source>
        <dbReference type="EMBL" id="TFD74716.1"/>
    </source>
</evidence>
<gene>
    <name evidence="1" type="ORF">E3T48_12380</name>
</gene>